<reference evidence="2" key="1">
    <citation type="submission" date="2021-10" db="EMBL/GenBank/DDBJ databases">
        <authorList>
            <person name="Dean J.D."/>
            <person name="Kim M.K."/>
            <person name="Newey C.N."/>
            <person name="Stoker T.S."/>
            <person name="Thompson D.W."/>
            <person name="Grose J.H."/>
        </authorList>
    </citation>
    <scope>NUCLEOTIDE SEQUENCE</scope>
    <source>
        <strain evidence="2">BT635</strain>
    </source>
</reference>
<accession>A0ABS8AJ53</accession>
<dbReference type="Proteomes" id="UP001165297">
    <property type="component" value="Unassembled WGS sequence"/>
</dbReference>
<comment type="caution">
    <text evidence="2">The sequence shown here is derived from an EMBL/GenBank/DDBJ whole genome shotgun (WGS) entry which is preliminary data.</text>
</comment>
<dbReference type="PANTHER" id="PTHR46889">
    <property type="entry name" value="TRANSPOSASE INSF FOR INSERTION SEQUENCE IS3B-RELATED"/>
    <property type="match status" value="1"/>
</dbReference>
<dbReference type="EMBL" id="JAJADQ010000018">
    <property type="protein sequence ID" value="MCB2380473.1"/>
    <property type="molecule type" value="Genomic_DNA"/>
</dbReference>
<sequence length="77" mass="8760">MSQPSNCYDNAQHKSFWRRLKTELLDGGSSPGLDKARLELARYSAYNNNERCHSAFGYYSPNCFDTHLQTISPKCPA</sequence>
<dbReference type="InterPro" id="IPR012337">
    <property type="entry name" value="RNaseH-like_sf"/>
</dbReference>
<organism evidence="2 3">
    <name type="scientific">Hymenobacter nitidus</name>
    <dbReference type="NCBI Taxonomy" id="2880929"/>
    <lineage>
        <taxon>Bacteria</taxon>
        <taxon>Pseudomonadati</taxon>
        <taxon>Bacteroidota</taxon>
        <taxon>Cytophagia</taxon>
        <taxon>Cytophagales</taxon>
        <taxon>Hymenobacteraceae</taxon>
        <taxon>Hymenobacter</taxon>
    </lineage>
</organism>
<dbReference type="InterPro" id="IPR050900">
    <property type="entry name" value="Transposase_IS3/IS150/IS904"/>
</dbReference>
<proteinExistence type="predicted"/>
<dbReference type="PANTHER" id="PTHR46889:SF4">
    <property type="entry name" value="TRANSPOSASE INSO FOR INSERTION SEQUENCE ELEMENT IS911B-RELATED"/>
    <property type="match status" value="1"/>
</dbReference>
<dbReference type="RefSeq" id="WP_226190574.1">
    <property type="nucleotide sequence ID" value="NZ_JAJADQ010000018.1"/>
</dbReference>
<dbReference type="InterPro" id="IPR001584">
    <property type="entry name" value="Integrase_cat-core"/>
</dbReference>
<evidence type="ECO:0000313" key="3">
    <source>
        <dbReference type="Proteomes" id="UP001165297"/>
    </source>
</evidence>
<gene>
    <name evidence="2" type="ORF">LGH70_22965</name>
</gene>
<name>A0ABS8AJ53_9BACT</name>
<protein>
    <submittedName>
        <fullName evidence="2">Integrase core domain-containing protein</fullName>
    </submittedName>
</protein>
<feature type="domain" description="Integrase catalytic" evidence="1">
    <location>
        <begin position="1"/>
        <end position="61"/>
    </location>
</feature>
<dbReference type="Pfam" id="PF13683">
    <property type="entry name" value="rve_3"/>
    <property type="match status" value="1"/>
</dbReference>
<dbReference type="SUPFAM" id="SSF53098">
    <property type="entry name" value="Ribonuclease H-like"/>
    <property type="match status" value="1"/>
</dbReference>
<evidence type="ECO:0000259" key="1">
    <source>
        <dbReference type="Pfam" id="PF13683"/>
    </source>
</evidence>
<evidence type="ECO:0000313" key="2">
    <source>
        <dbReference type="EMBL" id="MCB2380473.1"/>
    </source>
</evidence>
<keyword evidence="3" id="KW-1185">Reference proteome</keyword>